<dbReference type="Proteomes" id="UP000824782">
    <property type="component" value="Unassembled WGS sequence"/>
</dbReference>
<keyword evidence="4" id="KW-0645">Protease</keyword>
<dbReference type="FunFam" id="3.40.630.10:FF:000001">
    <property type="entry name" value="Carboxypeptidase B"/>
    <property type="match status" value="1"/>
</dbReference>
<evidence type="ECO:0000256" key="9">
    <source>
        <dbReference type="ARBA" id="ARBA00023049"/>
    </source>
</evidence>
<dbReference type="SUPFAM" id="SSF53187">
    <property type="entry name" value="Zn-dependent exopeptidases"/>
    <property type="match status" value="1"/>
</dbReference>
<dbReference type="InterPro" id="IPR000834">
    <property type="entry name" value="Peptidase_M14"/>
</dbReference>
<evidence type="ECO:0000256" key="6">
    <source>
        <dbReference type="ARBA" id="ARBA00022729"/>
    </source>
</evidence>
<dbReference type="InterPro" id="IPR003146">
    <property type="entry name" value="M14A_act_pep"/>
</dbReference>
<feature type="active site" description="Proton donor/acceptor" evidence="11">
    <location>
        <position position="397"/>
    </location>
</feature>
<dbReference type="SUPFAM" id="SSF54897">
    <property type="entry name" value="Protease propeptides/inhibitors"/>
    <property type="match status" value="1"/>
</dbReference>
<dbReference type="PROSITE" id="PS00133">
    <property type="entry name" value="CARBOXYPEPT_ZN_2"/>
    <property type="match status" value="1"/>
</dbReference>
<keyword evidence="15" id="KW-1185">Reference proteome</keyword>
<dbReference type="PANTHER" id="PTHR11705">
    <property type="entry name" value="PROTEASE FAMILY M14 CARBOXYPEPTIDASE A,B"/>
    <property type="match status" value="1"/>
</dbReference>
<dbReference type="Pfam" id="PF02244">
    <property type="entry name" value="Propep_M14"/>
    <property type="match status" value="1"/>
</dbReference>
<keyword evidence="9" id="KW-0482">Metalloprotease</keyword>
<comment type="similarity">
    <text evidence="2 11">Belongs to the peptidase M14 family.</text>
</comment>
<evidence type="ECO:0000256" key="3">
    <source>
        <dbReference type="ARBA" id="ARBA00022645"/>
    </source>
</evidence>
<dbReference type="InterPro" id="IPR057247">
    <property type="entry name" value="CARBOXYPEPT_ZN_2"/>
</dbReference>
<evidence type="ECO:0000259" key="13">
    <source>
        <dbReference type="PROSITE" id="PS52035"/>
    </source>
</evidence>
<comment type="cofactor">
    <cofactor evidence="1">
        <name>Zn(2+)</name>
        <dbReference type="ChEBI" id="CHEBI:29105"/>
    </cofactor>
</comment>
<evidence type="ECO:0000256" key="1">
    <source>
        <dbReference type="ARBA" id="ARBA00001947"/>
    </source>
</evidence>
<dbReference type="SMART" id="SM00631">
    <property type="entry name" value="Zn_pept"/>
    <property type="match status" value="1"/>
</dbReference>
<dbReference type="GO" id="GO:0006508">
    <property type="term" value="P:proteolysis"/>
    <property type="evidence" value="ECO:0007669"/>
    <property type="project" value="UniProtKB-KW"/>
</dbReference>
<dbReference type="GO" id="GO:0004181">
    <property type="term" value="F:metallocarboxypeptidase activity"/>
    <property type="evidence" value="ECO:0007669"/>
    <property type="project" value="InterPro"/>
</dbReference>
<evidence type="ECO:0000313" key="14">
    <source>
        <dbReference type="EMBL" id="KAG8570655.1"/>
    </source>
</evidence>
<accession>A0AAV7BDH5</accession>
<evidence type="ECO:0000256" key="10">
    <source>
        <dbReference type="ARBA" id="ARBA00023157"/>
    </source>
</evidence>
<reference evidence="14" key="1">
    <citation type="thesis" date="2020" institute="ProQuest LLC" country="789 East Eisenhower Parkway, Ann Arbor, MI, USA">
        <title>Comparative Genomics and Chromosome Evolution.</title>
        <authorList>
            <person name="Mudd A.B."/>
        </authorList>
    </citation>
    <scope>NUCLEOTIDE SEQUENCE</scope>
    <source>
        <strain evidence="14">237g6f4</strain>
        <tissue evidence="14">Blood</tissue>
    </source>
</reference>
<evidence type="ECO:0000256" key="7">
    <source>
        <dbReference type="ARBA" id="ARBA00022801"/>
    </source>
</evidence>
<gene>
    <name evidence="14" type="ORF">GDO81_011366</name>
</gene>
<comment type="caution">
    <text evidence="14">The sequence shown here is derived from an EMBL/GenBank/DDBJ whole genome shotgun (WGS) entry which is preliminary data.</text>
</comment>
<dbReference type="Pfam" id="PF00246">
    <property type="entry name" value="Peptidase_M14"/>
    <property type="match status" value="1"/>
</dbReference>
<dbReference type="EMBL" id="WNYA01000005">
    <property type="protein sequence ID" value="KAG8570655.1"/>
    <property type="molecule type" value="Genomic_DNA"/>
</dbReference>
<feature type="domain" description="Peptidase M14" evidence="13">
    <location>
        <begin position="133"/>
        <end position="431"/>
    </location>
</feature>
<dbReference type="PANTHER" id="PTHR11705:SF18">
    <property type="entry name" value="CARBOXYPEPTIDASE A6"/>
    <property type="match status" value="1"/>
</dbReference>
<dbReference type="Gene3D" id="3.40.630.10">
    <property type="entry name" value="Zn peptidases"/>
    <property type="match status" value="1"/>
</dbReference>
<evidence type="ECO:0000256" key="11">
    <source>
        <dbReference type="PROSITE-ProRule" id="PRU01379"/>
    </source>
</evidence>
<dbReference type="InterPro" id="IPR036990">
    <property type="entry name" value="M14A-like_propep"/>
</dbReference>
<dbReference type="PROSITE" id="PS52035">
    <property type="entry name" value="PEPTIDASE_M14"/>
    <property type="match status" value="1"/>
</dbReference>
<keyword evidence="8" id="KW-0862">Zinc</keyword>
<organism evidence="14 15">
    <name type="scientific">Engystomops pustulosus</name>
    <name type="common">Tungara frog</name>
    <name type="synonym">Physalaemus pustulosus</name>
    <dbReference type="NCBI Taxonomy" id="76066"/>
    <lineage>
        <taxon>Eukaryota</taxon>
        <taxon>Metazoa</taxon>
        <taxon>Chordata</taxon>
        <taxon>Craniata</taxon>
        <taxon>Vertebrata</taxon>
        <taxon>Euteleostomi</taxon>
        <taxon>Amphibia</taxon>
        <taxon>Batrachia</taxon>
        <taxon>Anura</taxon>
        <taxon>Neobatrachia</taxon>
        <taxon>Hyloidea</taxon>
        <taxon>Leptodactylidae</taxon>
        <taxon>Leiuperinae</taxon>
        <taxon>Engystomops</taxon>
    </lineage>
</organism>
<evidence type="ECO:0000256" key="4">
    <source>
        <dbReference type="ARBA" id="ARBA00022670"/>
    </source>
</evidence>
<evidence type="ECO:0000256" key="8">
    <source>
        <dbReference type="ARBA" id="ARBA00022833"/>
    </source>
</evidence>
<dbReference type="GO" id="GO:0005615">
    <property type="term" value="C:extracellular space"/>
    <property type="evidence" value="ECO:0007669"/>
    <property type="project" value="TreeGrafter"/>
</dbReference>
<keyword evidence="5" id="KW-0479">Metal-binding</keyword>
<keyword evidence="3" id="KW-0121">Carboxypeptidase</keyword>
<evidence type="ECO:0000256" key="5">
    <source>
        <dbReference type="ARBA" id="ARBA00022723"/>
    </source>
</evidence>
<feature type="signal peptide" evidence="12">
    <location>
        <begin position="1"/>
        <end position="25"/>
    </location>
</feature>
<sequence>MELTWRVSQLIHLCLFSQTWLSGYCHLYNNRYAGDKVVRIIPQSDDEVNEVKNICSQLQVDLWQPSTFGNILNNTTTDVHLSNTSSETLLTYLRRANVKHSILVQNLQNVIEQQNHSTLRRKRRSLPKYDYEDYHPLEEIVKWMHHMNRTHSNLVHMFSLGTSYEGRPLYVLKLGAKPSSAKKSSKREVWIDCGIHAREWIGPAFCQWFVKEAVTTYKTDPVMRKIMDLLYVYVMPVFNPDGYHYSWTHDRFWRKTRSKMRFNCYGVDANRNWKVKFCEEGASFNPCDSTYCGPYPESEPEVKAVAQFIHKRRKFIKIYLSFHAYAQMILYPYSYQYDAIPNYKCVESAAHKAVQAINSAYGIRYRHGPAATTLYLSSGSSMDWAYDIGIPYAFAFELRDTGYYGFLLPDGLIRPTCIETTLAVKNITMHLLRKCR</sequence>
<evidence type="ECO:0000256" key="12">
    <source>
        <dbReference type="SAM" id="SignalP"/>
    </source>
</evidence>
<keyword evidence="6 12" id="KW-0732">Signal</keyword>
<dbReference type="Gene3D" id="3.30.70.340">
    <property type="entry name" value="Metallocarboxypeptidase-like"/>
    <property type="match status" value="1"/>
</dbReference>
<dbReference type="GO" id="GO:0008270">
    <property type="term" value="F:zinc ion binding"/>
    <property type="evidence" value="ECO:0007669"/>
    <property type="project" value="InterPro"/>
</dbReference>
<name>A0AAV7BDH5_ENGPU</name>
<keyword evidence="10" id="KW-1015">Disulfide bond</keyword>
<protein>
    <recommendedName>
        <fullName evidence="13">Peptidase M14 domain-containing protein</fullName>
    </recommendedName>
</protein>
<keyword evidence="7" id="KW-0378">Hydrolase</keyword>
<dbReference type="AlphaFoldDB" id="A0AAV7BDH5"/>
<feature type="chain" id="PRO_5043775919" description="Peptidase M14 domain-containing protein" evidence="12">
    <location>
        <begin position="26"/>
        <end position="436"/>
    </location>
</feature>
<proteinExistence type="inferred from homology"/>
<evidence type="ECO:0000256" key="2">
    <source>
        <dbReference type="ARBA" id="ARBA00005988"/>
    </source>
</evidence>
<evidence type="ECO:0000313" key="15">
    <source>
        <dbReference type="Proteomes" id="UP000824782"/>
    </source>
</evidence>
<dbReference type="PRINTS" id="PR00765">
    <property type="entry name" value="CRBOXYPTASEA"/>
</dbReference>